<dbReference type="AlphaFoldDB" id="A0A031FVG4"/>
<evidence type="ECO:0000256" key="1">
    <source>
        <dbReference type="ARBA" id="ARBA00023002"/>
    </source>
</evidence>
<dbReference type="InterPro" id="IPR046373">
    <property type="entry name" value="Acyl-CoA_Oxase/DH_mid-dom_sf"/>
</dbReference>
<dbReference type="InterPro" id="IPR013107">
    <property type="entry name" value="Acyl-CoA_DH_C"/>
</dbReference>
<gene>
    <name evidence="3" type="ORF">BW34_01250</name>
</gene>
<dbReference type="Gene3D" id="1.10.540.10">
    <property type="entry name" value="Acyl-CoA dehydrogenase/oxidase, N-terminal domain"/>
    <property type="match status" value="1"/>
</dbReference>
<dbReference type="RefSeq" id="WP_036310437.1">
    <property type="nucleotide sequence ID" value="NZ_JFYO01000004.1"/>
</dbReference>
<evidence type="ECO:0000259" key="2">
    <source>
        <dbReference type="Pfam" id="PF08028"/>
    </source>
</evidence>
<dbReference type="PANTHER" id="PTHR43884">
    <property type="entry name" value="ACYL-COA DEHYDROGENASE"/>
    <property type="match status" value="1"/>
</dbReference>
<dbReference type="PANTHER" id="PTHR43884:SF12">
    <property type="entry name" value="ISOVALERYL-COA DEHYDROGENASE, MITOCHONDRIAL-RELATED"/>
    <property type="match status" value="1"/>
</dbReference>
<dbReference type="Pfam" id="PF08028">
    <property type="entry name" value="Acyl-CoA_dh_2"/>
    <property type="match status" value="1"/>
</dbReference>
<evidence type="ECO:0000313" key="3">
    <source>
        <dbReference type="EMBL" id="EZP28272.1"/>
    </source>
</evidence>
<feature type="domain" description="Acyl-CoA dehydrogenase C-terminal" evidence="2">
    <location>
        <begin position="225"/>
        <end position="356"/>
    </location>
</feature>
<accession>A0A031FVG4</accession>
<reference evidence="3 4" key="1">
    <citation type="submission" date="2014-03" db="EMBL/GenBank/DDBJ databases">
        <title>Draft Genome Sequences of 13 Willow Endophytes.</title>
        <authorList>
            <person name="Gan H.Y."/>
            <person name="Gan H.M."/>
            <person name="Savka M.A."/>
            <person name="Hudson A.O."/>
        </authorList>
    </citation>
    <scope>NUCLEOTIDE SEQUENCE [LARGE SCALE GENOMIC DNA]</scope>
    <source>
        <strain evidence="3 4">RIT293</strain>
    </source>
</reference>
<dbReference type="SUPFAM" id="SSF47203">
    <property type="entry name" value="Acyl-CoA dehydrogenase C-terminal domain-like"/>
    <property type="match status" value="1"/>
</dbReference>
<dbReference type="Gene3D" id="2.40.110.10">
    <property type="entry name" value="Butyryl-CoA Dehydrogenase, subunit A, domain 2"/>
    <property type="match status" value="1"/>
</dbReference>
<keyword evidence="4" id="KW-1185">Reference proteome</keyword>
<dbReference type="GO" id="GO:0006552">
    <property type="term" value="P:L-leucine catabolic process"/>
    <property type="evidence" value="ECO:0007669"/>
    <property type="project" value="TreeGrafter"/>
</dbReference>
<evidence type="ECO:0000313" key="4">
    <source>
        <dbReference type="Proteomes" id="UP000024001"/>
    </source>
</evidence>
<dbReference type="SUPFAM" id="SSF56645">
    <property type="entry name" value="Acyl-CoA dehydrogenase NM domain-like"/>
    <property type="match status" value="1"/>
</dbReference>
<dbReference type="OrthoDB" id="571684at2"/>
<dbReference type="InterPro" id="IPR036250">
    <property type="entry name" value="AcylCo_DH-like_C"/>
</dbReference>
<keyword evidence="1" id="KW-0560">Oxidoreductase</keyword>
<dbReference type="GO" id="GO:0050660">
    <property type="term" value="F:flavin adenine dinucleotide binding"/>
    <property type="evidence" value="ECO:0007669"/>
    <property type="project" value="InterPro"/>
</dbReference>
<dbReference type="InterPro" id="IPR037069">
    <property type="entry name" value="AcylCoA_DH/ox_N_sf"/>
</dbReference>
<dbReference type="PIRSF" id="PIRSF016578">
    <property type="entry name" value="HsaA"/>
    <property type="match status" value="1"/>
</dbReference>
<dbReference type="InterPro" id="IPR009100">
    <property type="entry name" value="AcylCoA_DH/oxidase_NM_dom_sf"/>
</dbReference>
<dbReference type="Proteomes" id="UP000024001">
    <property type="component" value="Unassembled WGS sequence"/>
</dbReference>
<dbReference type="EMBL" id="JFYO01000004">
    <property type="protein sequence ID" value="EZP28272.1"/>
    <property type="molecule type" value="Genomic_DNA"/>
</dbReference>
<sequence>MTSAFDEFVTRVGPGAPERERERRLLTAELAELRAIGFGTWRVPAEFGGSPLALEEQFARLIRLSVADASLGHVWRGHLAFVESLRLQPADAARPWFERILAGDFVGNAQSERHATAHLETRIDRASGRPLLSGTKYYTTGSIYADWIHLAALDGDDRVAVTVSAHHAGVRSTDDWDGFGQLLTGSGTTVFDRVPVAGDGILPSVTTDAAARGAHLGSVLQLALIAVIAGIAQRALDDTIAFVTPRRRTFGFAGETLPREDPLVQLVVGELSVAAATVRRLVLSVAADLGAASDQGATAEEFREIQFEVFRLQEIVPRLVLEATTRLFEVGGASAVGTGPALDRHWRNVRTIASHNPVIQRTRALGRFALTGTLPEWSAPAAEETRTPRYARVGQA</sequence>
<dbReference type="Gene3D" id="1.20.140.10">
    <property type="entry name" value="Butyryl-CoA Dehydrogenase, subunit A, domain 3"/>
    <property type="match status" value="1"/>
</dbReference>
<dbReference type="PATRIC" id="fig|273677.3.peg.1233"/>
<name>A0A031FVG4_9MICO</name>
<dbReference type="GO" id="GO:0008470">
    <property type="term" value="F:3-methylbutanoyl-CoA dehydrogenase activity"/>
    <property type="evidence" value="ECO:0007669"/>
    <property type="project" value="TreeGrafter"/>
</dbReference>
<dbReference type="eggNOG" id="COG1960">
    <property type="taxonomic scope" value="Bacteria"/>
</dbReference>
<proteinExistence type="predicted"/>
<protein>
    <submittedName>
        <fullName evidence="3">Putative acyl-CoA dehydrogenase</fullName>
    </submittedName>
</protein>
<organism evidence="3 4">
    <name type="scientific">Microbacterium oleivorans</name>
    <dbReference type="NCBI Taxonomy" id="273677"/>
    <lineage>
        <taxon>Bacteria</taxon>
        <taxon>Bacillati</taxon>
        <taxon>Actinomycetota</taxon>
        <taxon>Actinomycetes</taxon>
        <taxon>Micrococcales</taxon>
        <taxon>Microbacteriaceae</taxon>
        <taxon>Microbacterium</taxon>
    </lineage>
</organism>
<comment type="caution">
    <text evidence="3">The sequence shown here is derived from an EMBL/GenBank/DDBJ whole genome shotgun (WGS) entry which is preliminary data.</text>
</comment>